<organism evidence="2 3">
    <name type="scientific">Sinisalibacter lacisalsi</name>
    <dbReference type="NCBI Taxonomy" id="1526570"/>
    <lineage>
        <taxon>Bacteria</taxon>
        <taxon>Pseudomonadati</taxon>
        <taxon>Pseudomonadota</taxon>
        <taxon>Alphaproteobacteria</taxon>
        <taxon>Rhodobacterales</taxon>
        <taxon>Roseobacteraceae</taxon>
        <taxon>Sinisalibacter</taxon>
    </lineage>
</organism>
<dbReference type="EMBL" id="BMGI01000005">
    <property type="protein sequence ID" value="GGD43104.1"/>
    <property type="molecule type" value="Genomic_DNA"/>
</dbReference>
<keyword evidence="1" id="KW-0732">Signal</keyword>
<dbReference type="PROSITE" id="PS51257">
    <property type="entry name" value="PROKAR_LIPOPROTEIN"/>
    <property type="match status" value="1"/>
</dbReference>
<evidence type="ECO:0000313" key="3">
    <source>
        <dbReference type="Proteomes" id="UP000617355"/>
    </source>
</evidence>
<protein>
    <recommendedName>
        <fullName evidence="4">Secreted protein</fullName>
    </recommendedName>
</protein>
<feature type="signal peptide" evidence="1">
    <location>
        <begin position="1"/>
        <end position="21"/>
    </location>
</feature>
<accession>A0ABQ1QTM2</accession>
<evidence type="ECO:0000313" key="2">
    <source>
        <dbReference type="EMBL" id="GGD43104.1"/>
    </source>
</evidence>
<gene>
    <name evidence="2" type="ORF">GCM10011358_28670</name>
</gene>
<keyword evidence="3" id="KW-1185">Reference proteome</keyword>
<proteinExistence type="predicted"/>
<name>A0ABQ1QTM2_9RHOB</name>
<dbReference type="Proteomes" id="UP000617355">
    <property type="component" value="Unassembled WGS sequence"/>
</dbReference>
<sequence length="109" mass="11124">MKFLFVAALLALTGCMAEAEADGPRVTGGMAPQSDAACLAAGGRWGPGGLFPEPLCFLPNPDAGKSCARASDCIGTCLAESRTCAPEQPIFGCYSFLDDDGAEVTLCAD</sequence>
<feature type="chain" id="PRO_5046807924" description="Secreted protein" evidence="1">
    <location>
        <begin position="22"/>
        <end position="109"/>
    </location>
</feature>
<evidence type="ECO:0000256" key="1">
    <source>
        <dbReference type="SAM" id="SignalP"/>
    </source>
</evidence>
<reference evidence="3" key="1">
    <citation type="journal article" date="2019" name="Int. J. Syst. Evol. Microbiol.">
        <title>The Global Catalogue of Microorganisms (GCM) 10K type strain sequencing project: providing services to taxonomists for standard genome sequencing and annotation.</title>
        <authorList>
            <consortium name="The Broad Institute Genomics Platform"/>
            <consortium name="The Broad Institute Genome Sequencing Center for Infectious Disease"/>
            <person name="Wu L."/>
            <person name="Ma J."/>
        </authorList>
    </citation>
    <scope>NUCLEOTIDE SEQUENCE [LARGE SCALE GENOMIC DNA]</scope>
    <source>
        <strain evidence="3">CGMCC 1.12922</strain>
    </source>
</reference>
<comment type="caution">
    <text evidence="2">The sequence shown here is derived from an EMBL/GenBank/DDBJ whole genome shotgun (WGS) entry which is preliminary data.</text>
</comment>
<evidence type="ECO:0008006" key="4">
    <source>
        <dbReference type="Google" id="ProtNLM"/>
    </source>
</evidence>
<dbReference type="RefSeq" id="WP_188529001.1">
    <property type="nucleotide sequence ID" value="NZ_BMGI01000005.1"/>
</dbReference>